<sequence>MKFYTFNGATLALMERSLRDGTDPDEADCAAQVRQTSSVFLRPREPSRCEGRVAGQAVCASLWYTLDERYEELSHHEARQLVESLLNHEGHENNETMTDEL</sequence>
<accession>C3YVR2</accession>
<gene>
    <name evidence="1" type="ORF">BRAFLDRAFT_77684</name>
</gene>
<reference evidence="1" key="1">
    <citation type="journal article" date="2008" name="Nature">
        <title>The amphioxus genome and the evolution of the chordate karyotype.</title>
        <authorList>
            <consortium name="US DOE Joint Genome Institute (JGI-PGF)"/>
            <person name="Putnam N.H."/>
            <person name="Butts T."/>
            <person name="Ferrier D.E.K."/>
            <person name="Furlong R.F."/>
            <person name="Hellsten U."/>
            <person name="Kawashima T."/>
            <person name="Robinson-Rechavi M."/>
            <person name="Shoguchi E."/>
            <person name="Terry A."/>
            <person name="Yu J.-K."/>
            <person name="Benito-Gutierrez E.L."/>
            <person name="Dubchak I."/>
            <person name="Garcia-Fernandez J."/>
            <person name="Gibson-Brown J.J."/>
            <person name="Grigoriev I.V."/>
            <person name="Horton A.C."/>
            <person name="de Jong P.J."/>
            <person name="Jurka J."/>
            <person name="Kapitonov V.V."/>
            <person name="Kohara Y."/>
            <person name="Kuroki Y."/>
            <person name="Lindquist E."/>
            <person name="Lucas S."/>
            <person name="Osoegawa K."/>
            <person name="Pennacchio L.A."/>
            <person name="Salamov A.A."/>
            <person name="Satou Y."/>
            <person name="Sauka-Spengler T."/>
            <person name="Schmutz J."/>
            <person name="Shin-I T."/>
            <person name="Toyoda A."/>
            <person name="Bronner-Fraser M."/>
            <person name="Fujiyama A."/>
            <person name="Holland L.Z."/>
            <person name="Holland P.W.H."/>
            <person name="Satoh N."/>
            <person name="Rokhsar D.S."/>
        </authorList>
    </citation>
    <scope>NUCLEOTIDE SEQUENCE [LARGE SCALE GENOMIC DNA]</scope>
    <source>
        <strain evidence="1">S238N-H82</strain>
        <tissue evidence="1">Testes</tissue>
    </source>
</reference>
<dbReference type="EMBL" id="GG666558">
    <property type="protein sequence ID" value="EEN55596.1"/>
    <property type="molecule type" value="Genomic_DNA"/>
</dbReference>
<name>C3YVR2_BRAFL</name>
<organism>
    <name type="scientific">Branchiostoma floridae</name>
    <name type="common">Florida lancelet</name>
    <name type="synonym">Amphioxus</name>
    <dbReference type="NCBI Taxonomy" id="7739"/>
    <lineage>
        <taxon>Eukaryota</taxon>
        <taxon>Metazoa</taxon>
        <taxon>Chordata</taxon>
        <taxon>Cephalochordata</taxon>
        <taxon>Leptocardii</taxon>
        <taxon>Amphioxiformes</taxon>
        <taxon>Branchiostomatidae</taxon>
        <taxon>Branchiostoma</taxon>
    </lineage>
</organism>
<dbReference type="AlphaFoldDB" id="C3YVR2"/>
<dbReference type="InParanoid" id="C3YVR2"/>
<protein>
    <submittedName>
        <fullName evidence="1">Uncharacterized protein</fullName>
    </submittedName>
</protein>
<evidence type="ECO:0000313" key="1">
    <source>
        <dbReference type="EMBL" id="EEN55596.1"/>
    </source>
</evidence>
<proteinExistence type="predicted"/>